<keyword evidence="3" id="KW-0663">Pyridoxal phosphate</keyword>
<evidence type="ECO:0000256" key="1">
    <source>
        <dbReference type="ARBA" id="ARBA00001933"/>
    </source>
</evidence>
<dbReference type="Gene3D" id="3.90.1150.10">
    <property type="entry name" value="Aspartate Aminotransferase, domain 1"/>
    <property type="match status" value="1"/>
</dbReference>
<dbReference type="Proteomes" id="UP000244810">
    <property type="component" value="Unassembled WGS sequence"/>
</dbReference>
<accession>A0A2T7USS5</accession>
<dbReference type="InterPro" id="IPR051798">
    <property type="entry name" value="Class-II_PLP-Dep_Aminotrans"/>
</dbReference>
<evidence type="ECO:0000259" key="6">
    <source>
        <dbReference type="Pfam" id="PF00155"/>
    </source>
</evidence>
<dbReference type="PANTHER" id="PTHR43525:SF1">
    <property type="entry name" value="PROTEIN MALY"/>
    <property type="match status" value="1"/>
</dbReference>
<dbReference type="GO" id="GO:0047804">
    <property type="term" value="F:cysteine-S-conjugate beta-lyase activity"/>
    <property type="evidence" value="ECO:0007669"/>
    <property type="project" value="UniProtKB-EC"/>
</dbReference>
<dbReference type="RefSeq" id="WP_107751048.1">
    <property type="nucleotide sequence ID" value="NZ_QBKF01000003.1"/>
</dbReference>
<dbReference type="InterPro" id="IPR015422">
    <property type="entry name" value="PyrdxlP-dep_Trfase_small"/>
</dbReference>
<comment type="similarity">
    <text evidence="5">Belongs to the class-II pyridoxal-phosphate-dependent aminotransferase family. MalY/PatB cystathionine beta-lyase subfamily.</text>
</comment>
<dbReference type="Gene3D" id="3.40.640.10">
    <property type="entry name" value="Type I PLP-dependent aspartate aminotransferase-like (Major domain)"/>
    <property type="match status" value="1"/>
</dbReference>
<evidence type="ECO:0000256" key="4">
    <source>
        <dbReference type="ARBA" id="ARBA00023239"/>
    </source>
</evidence>
<evidence type="ECO:0000313" key="8">
    <source>
        <dbReference type="Proteomes" id="UP000244810"/>
    </source>
</evidence>
<evidence type="ECO:0000313" key="7">
    <source>
        <dbReference type="EMBL" id="PVE47676.1"/>
    </source>
</evidence>
<dbReference type="EMBL" id="QDDR01000004">
    <property type="protein sequence ID" value="PVE47676.1"/>
    <property type="molecule type" value="Genomic_DNA"/>
</dbReference>
<keyword evidence="4" id="KW-0456">Lyase</keyword>
<dbReference type="PRINTS" id="PR00753">
    <property type="entry name" value="ACCSYNTHASE"/>
</dbReference>
<organism evidence="7 8">
    <name type="scientific">Pararhodobacter aggregans</name>
    <dbReference type="NCBI Taxonomy" id="404875"/>
    <lineage>
        <taxon>Bacteria</taxon>
        <taxon>Pseudomonadati</taxon>
        <taxon>Pseudomonadota</taxon>
        <taxon>Alphaproteobacteria</taxon>
        <taxon>Rhodobacterales</taxon>
        <taxon>Paracoccaceae</taxon>
        <taxon>Pararhodobacter</taxon>
    </lineage>
</organism>
<reference evidence="7 8" key="1">
    <citation type="journal article" date="2011" name="Syst. Appl. Microbiol.">
        <title>Defluviimonas denitrificans gen. nov., sp. nov., and Pararhodobacter aggregans gen. nov., sp. nov., non-phototrophic Rhodobacteraceae from the biofilter of a marine aquaculture.</title>
        <authorList>
            <person name="Foesel B.U."/>
            <person name="Drake H.L."/>
            <person name="Schramm A."/>
        </authorList>
    </citation>
    <scope>NUCLEOTIDE SEQUENCE [LARGE SCALE GENOMIC DNA]</scope>
    <source>
        <strain evidence="7 8">D1-19</strain>
    </source>
</reference>
<dbReference type="EC" id="4.4.1.13" evidence="2"/>
<dbReference type="CDD" id="cd00609">
    <property type="entry name" value="AAT_like"/>
    <property type="match status" value="1"/>
</dbReference>
<gene>
    <name evidence="7" type="ORF">DDE23_09530</name>
</gene>
<protein>
    <recommendedName>
        <fullName evidence="2">cysteine-S-conjugate beta-lyase</fullName>
        <ecNumber evidence="2">4.4.1.13</ecNumber>
    </recommendedName>
</protein>
<evidence type="ECO:0000256" key="2">
    <source>
        <dbReference type="ARBA" id="ARBA00012224"/>
    </source>
</evidence>
<feature type="domain" description="Aminotransferase class I/classII large" evidence="6">
    <location>
        <begin position="27"/>
        <end position="385"/>
    </location>
</feature>
<evidence type="ECO:0000256" key="5">
    <source>
        <dbReference type="ARBA" id="ARBA00037974"/>
    </source>
</evidence>
<proteinExistence type="inferred from homology"/>
<dbReference type="Pfam" id="PF00155">
    <property type="entry name" value="Aminotran_1_2"/>
    <property type="match status" value="1"/>
</dbReference>
<evidence type="ECO:0000256" key="3">
    <source>
        <dbReference type="ARBA" id="ARBA00022898"/>
    </source>
</evidence>
<dbReference type="OrthoDB" id="3224382at2"/>
<dbReference type="SUPFAM" id="SSF53383">
    <property type="entry name" value="PLP-dependent transferases"/>
    <property type="match status" value="1"/>
</dbReference>
<sequence>MNPLAPMSLEALKDKHNAKWSTFAPDVLGMGIAEMDYHLATPIRARLAALLAAERTGYPMRGPVGPMADVAASFARRMGQRFGWAVAPGDTQLCVDLLQAIAACLTAYSDPGDGILIQTPCYPAFLIALDQGQRALHDVPMRDTPDGPRADPDPAATLAARGLRPRVLLLCHPHNPTGRVFTREELAPYIRLAEARDMVIISDEIHADLVFAPRAHQPLAQMFPEAAARIVTLYSASKSFNTPGLRCGIMHFGSAELMARFKARVPEVLLGLPSVGAMEATLAAWEECDDWLAALMDRLAAQRQQLVEALTRAEPRLRCFLPESTYFLWVDARAADLPGGPARFFLDRARVGVNDGAQCGPGWDGYVRFNYATTPALMDDLCARLTRALTEGR</sequence>
<dbReference type="AlphaFoldDB" id="A0A2T7USS5"/>
<dbReference type="GO" id="GO:0030170">
    <property type="term" value="F:pyridoxal phosphate binding"/>
    <property type="evidence" value="ECO:0007669"/>
    <property type="project" value="InterPro"/>
</dbReference>
<name>A0A2T7USS5_9RHOB</name>
<dbReference type="InterPro" id="IPR015424">
    <property type="entry name" value="PyrdxlP-dep_Trfase"/>
</dbReference>
<dbReference type="InterPro" id="IPR015421">
    <property type="entry name" value="PyrdxlP-dep_Trfase_major"/>
</dbReference>
<dbReference type="PANTHER" id="PTHR43525">
    <property type="entry name" value="PROTEIN MALY"/>
    <property type="match status" value="1"/>
</dbReference>
<dbReference type="InterPro" id="IPR004839">
    <property type="entry name" value="Aminotransferase_I/II_large"/>
</dbReference>
<comment type="cofactor">
    <cofactor evidence="1">
        <name>pyridoxal 5'-phosphate</name>
        <dbReference type="ChEBI" id="CHEBI:597326"/>
    </cofactor>
</comment>
<keyword evidence="8" id="KW-1185">Reference proteome</keyword>
<comment type="caution">
    <text evidence="7">The sequence shown here is derived from an EMBL/GenBank/DDBJ whole genome shotgun (WGS) entry which is preliminary data.</text>
</comment>